<gene>
    <name evidence="1" type="ORF">PCC6912_59010</name>
</gene>
<keyword evidence="2" id="KW-1185">Reference proteome</keyword>
<sequence>MPINFEVKVEIKHNELTYNRFTKKQIKRRKILEMLFLTALIKSLKSKLMKVLFLALISLISQLVEYKNHVWKIYFKRYSRGFSPSFPD</sequence>
<organism evidence="1 2">
    <name type="scientific">Chlorogloeopsis fritschii PCC 6912</name>
    <dbReference type="NCBI Taxonomy" id="211165"/>
    <lineage>
        <taxon>Bacteria</taxon>
        <taxon>Bacillati</taxon>
        <taxon>Cyanobacteriota</taxon>
        <taxon>Cyanophyceae</taxon>
        <taxon>Nostocales</taxon>
        <taxon>Chlorogloeopsidaceae</taxon>
        <taxon>Chlorogloeopsis</taxon>
    </lineage>
</organism>
<evidence type="ECO:0000313" key="1">
    <source>
        <dbReference type="EMBL" id="RUR73054.1"/>
    </source>
</evidence>
<comment type="caution">
    <text evidence="1">The sequence shown here is derived from an EMBL/GenBank/DDBJ whole genome shotgun (WGS) entry which is preliminary data.</text>
</comment>
<dbReference type="AlphaFoldDB" id="A0A433MXT6"/>
<proteinExistence type="predicted"/>
<dbReference type="Proteomes" id="UP000268857">
    <property type="component" value="Unassembled WGS sequence"/>
</dbReference>
<accession>A0A433MXT6</accession>
<dbReference type="EMBL" id="RSCJ01000039">
    <property type="protein sequence ID" value="RUR73054.1"/>
    <property type="molecule type" value="Genomic_DNA"/>
</dbReference>
<reference evidence="1 2" key="1">
    <citation type="journal article" date="2019" name="Genome Biol. Evol.">
        <title>Day and night: Metabolic profiles and evolutionary relationships of six axenic non-marine cyanobacteria.</title>
        <authorList>
            <person name="Will S.E."/>
            <person name="Henke P."/>
            <person name="Boedeker C."/>
            <person name="Huang S."/>
            <person name="Brinkmann H."/>
            <person name="Rohde M."/>
            <person name="Jarek M."/>
            <person name="Friedl T."/>
            <person name="Seufert S."/>
            <person name="Schumacher M."/>
            <person name="Overmann J."/>
            <person name="Neumann-Schaal M."/>
            <person name="Petersen J."/>
        </authorList>
    </citation>
    <scope>NUCLEOTIDE SEQUENCE [LARGE SCALE GENOMIC DNA]</scope>
    <source>
        <strain evidence="1 2">PCC 6912</strain>
    </source>
</reference>
<evidence type="ECO:0000313" key="2">
    <source>
        <dbReference type="Proteomes" id="UP000268857"/>
    </source>
</evidence>
<protein>
    <submittedName>
        <fullName evidence="1">Uncharacterized protein</fullName>
    </submittedName>
</protein>
<name>A0A433MXT6_CHLFR</name>